<comment type="subcellular location">
    <subcellularLocation>
        <location evidence="1">Membrane</location>
        <topology evidence="1">Multi-pass membrane protein</topology>
    </subcellularLocation>
</comment>
<dbReference type="PANTHER" id="PTHR11101">
    <property type="entry name" value="PHOSPHATE TRANSPORTER"/>
    <property type="match status" value="1"/>
</dbReference>
<evidence type="ECO:0000313" key="8">
    <source>
        <dbReference type="EMBL" id="KAJ2841906.1"/>
    </source>
</evidence>
<evidence type="ECO:0000256" key="6">
    <source>
        <dbReference type="ARBA" id="ARBA00023136"/>
    </source>
</evidence>
<reference evidence="8" key="1">
    <citation type="submission" date="2022-07" db="EMBL/GenBank/DDBJ databases">
        <title>Phylogenomic reconstructions and comparative analyses of Kickxellomycotina fungi.</title>
        <authorList>
            <person name="Reynolds N.K."/>
            <person name="Stajich J.E."/>
            <person name="Barry K."/>
            <person name="Grigoriev I.V."/>
            <person name="Crous P."/>
            <person name="Smith M.E."/>
        </authorList>
    </citation>
    <scope>NUCLEOTIDE SEQUENCE</scope>
    <source>
        <strain evidence="8">NRRL 1566</strain>
    </source>
</reference>
<evidence type="ECO:0000256" key="7">
    <source>
        <dbReference type="SAM" id="Phobius"/>
    </source>
</evidence>
<feature type="transmembrane region" description="Helical" evidence="7">
    <location>
        <begin position="6"/>
        <end position="30"/>
    </location>
</feature>
<sequence length="223" mass="23292">MQPHDFTWIFALGIVGSICDAFGIGANDVANSFASSISSGSLSLMQACIVASFTEFLGALLLGASTSETIKGGILDVKEFAPQPELLMLAMLCALIGSATWVIFASKYGLPVSTTHSIVAGIMGTGIAAFGGGAITWGYDGVAKIITSWFVSPVAAGIVTAIIYLPTRYFILESPNSFKRGVLAIPIYFFCTALIGSFFIIYKGVPSDKKDSLSDGAIVGISF</sequence>
<feature type="transmembrane region" description="Helical" evidence="7">
    <location>
        <begin position="183"/>
        <end position="202"/>
    </location>
</feature>
<proteinExistence type="predicted"/>
<keyword evidence="6 7" id="KW-0472">Membrane</keyword>
<evidence type="ECO:0000256" key="2">
    <source>
        <dbReference type="ARBA" id="ARBA00022448"/>
    </source>
</evidence>
<keyword evidence="5 7" id="KW-1133">Transmembrane helix</keyword>
<keyword evidence="9" id="KW-1185">Reference proteome</keyword>
<dbReference type="GO" id="GO:0035435">
    <property type="term" value="P:phosphate ion transmembrane transport"/>
    <property type="evidence" value="ECO:0007669"/>
    <property type="project" value="TreeGrafter"/>
</dbReference>
<dbReference type="AlphaFoldDB" id="A0A9W8I2M4"/>
<dbReference type="Pfam" id="PF01384">
    <property type="entry name" value="PHO4"/>
    <property type="match status" value="1"/>
</dbReference>
<feature type="transmembrane region" description="Helical" evidence="7">
    <location>
        <begin position="145"/>
        <end position="171"/>
    </location>
</feature>
<dbReference type="PANTHER" id="PTHR11101:SF80">
    <property type="entry name" value="PHOSPHATE TRANSPORTER"/>
    <property type="match status" value="1"/>
</dbReference>
<name>A0A9W8I2M4_9FUNG</name>
<comment type="caution">
    <text evidence="8">The sequence shown here is derived from an EMBL/GenBank/DDBJ whole genome shotgun (WGS) entry which is preliminary data.</text>
</comment>
<dbReference type="EMBL" id="JANBUW010001991">
    <property type="protein sequence ID" value="KAJ2841906.1"/>
    <property type="molecule type" value="Genomic_DNA"/>
</dbReference>
<feature type="transmembrane region" description="Helical" evidence="7">
    <location>
        <begin position="86"/>
        <end position="106"/>
    </location>
</feature>
<organism evidence="8 9">
    <name type="scientific">Coemansia brasiliensis</name>
    <dbReference type="NCBI Taxonomy" id="2650707"/>
    <lineage>
        <taxon>Eukaryota</taxon>
        <taxon>Fungi</taxon>
        <taxon>Fungi incertae sedis</taxon>
        <taxon>Zoopagomycota</taxon>
        <taxon>Kickxellomycotina</taxon>
        <taxon>Kickxellomycetes</taxon>
        <taxon>Kickxellales</taxon>
        <taxon>Kickxellaceae</taxon>
        <taxon>Coemansia</taxon>
    </lineage>
</organism>
<dbReference type="OrthoDB" id="260807at2759"/>
<feature type="non-terminal residue" evidence="8">
    <location>
        <position position="223"/>
    </location>
</feature>
<feature type="transmembrane region" description="Helical" evidence="7">
    <location>
        <begin position="42"/>
        <end position="66"/>
    </location>
</feature>
<evidence type="ECO:0008006" key="10">
    <source>
        <dbReference type="Google" id="ProtNLM"/>
    </source>
</evidence>
<dbReference type="Proteomes" id="UP001139887">
    <property type="component" value="Unassembled WGS sequence"/>
</dbReference>
<keyword evidence="4 7" id="KW-0812">Transmembrane</keyword>
<accession>A0A9W8I2M4</accession>
<evidence type="ECO:0000256" key="3">
    <source>
        <dbReference type="ARBA" id="ARBA00022592"/>
    </source>
</evidence>
<evidence type="ECO:0000256" key="1">
    <source>
        <dbReference type="ARBA" id="ARBA00004141"/>
    </source>
</evidence>
<gene>
    <name evidence="8" type="ORF">IWW36_006099</name>
</gene>
<feature type="transmembrane region" description="Helical" evidence="7">
    <location>
        <begin position="118"/>
        <end position="139"/>
    </location>
</feature>
<keyword evidence="3" id="KW-0592">Phosphate transport</keyword>
<protein>
    <recommendedName>
        <fullName evidence="10">Phosphate transporter</fullName>
    </recommendedName>
</protein>
<evidence type="ECO:0000313" key="9">
    <source>
        <dbReference type="Proteomes" id="UP001139887"/>
    </source>
</evidence>
<dbReference type="GO" id="GO:0016020">
    <property type="term" value="C:membrane"/>
    <property type="evidence" value="ECO:0007669"/>
    <property type="project" value="UniProtKB-SubCell"/>
</dbReference>
<dbReference type="InterPro" id="IPR001204">
    <property type="entry name" value="Phos_transporter"/>
</dbReference>
<evidence type="ECO:0000256" key="5">
    <source>
        <dbReference type="ARBA" id="ARBA00022989"/>
    </source>
</evidence>
<evidence type="ECO:0000256" key="4">
    <source>
        <dbReference type="ARBA" id="ARBA00022692"/>
    </source>
</evidence>
<keyword evidence="2" id="KW-0813">Transport</keyword>
<dbReference type="GO" id="GO:0005315">
    <property type="term" value="F:phosphate transmembrane transporter activity"/>
    <property type="evidence" value="ECO:0007669"/>
    <property type="project" value="InterPro"/>
</dbReference>